<dbReference type="InterPro" id="IPR008792">
    <property type="entry name" value="PQQD"/>
</dbReference>
<dbReference type="Proteomes" id="UP000076482">
    <property type="component" value="Unassembled WGS sequence"/>
</dbReference>
<sequence length="102" mass="11890">MVVHSRNISLEHNVVQSEGNIVSDMDGEKVMFNVQKGNYYNLGEIGGEIWERIEKPIKINQLVTMLVSNYEIERKDCEEQVLSFLECLFQEDLIQIKDQSNR</sequence>
<gene>
    <name evidence="1" type="ORF">B4088_1775</name>
</gene>
<reference evidence="1 2" key="1">
    <citation type="submission" date="2015-09" db="EMBL/GenBank/DDBJ databases">
        <title>Bacillus cereus food isolates.</title>
        <authorList>
            <person name="Boekhorst J."/>
        </authorList>
    </citation>
    <scope>NUCLEOTIDE SEQUENCE [LARGE SCALE GENOMIC DNA]</scope>
    <source>
        <strain evidence="1 2">B4088</strain>
    </source>
</reference>
<proteinExistence type="predicted"/>
<name>A0A161T7N2_BACCE</name>
<evidence type="ECO:0008006" key="3">
    <source>
        <dbReference type="Google" id="ProtNLM"/>
    </source>
</evidence>
<dbReference type="NCBIfam" id="NF033536">
    <property type="entry name" value="lasso_PqqD_Bac"/>
    <property type="match status" value="1"/>
</dbReference>
<protein>
    <recommendedName>
        <fullName evidence="3">PqqD family protein</fullName>
    </recommendedName>
</protein>
<evidence type="ECO:0000313" key="2">
    <source>
        <dbReference type="Proteomes" id="UP000076482"/>
    </source>
</evidence>
<comment type="caution">
    <text evidence="1">The sequence shown here is derived from an EMBL/GenBank/DDBJ whole genome shotgun (WGS) entry which is preliminary data.</text>
</comment>
<accession>A0A161T7N2</accession>
<dbReference type="EMBL" id="LJKE01000038">
    <property type="protein sequence ID" value="KZD68369.1"/>
    <property type="molecule type" value="Genomic_DNA"/>
</dbReference>
<dbReference type="RefSeq" id="WP_063260616.1">
    <property type="nucleotide sequence ID" value="NZ_LJKE01000038.1"/>
</dbReference>
<dbReference type="Pfam" id="PF05402">
    <property type="entry name" value="PqqD"/>
    <property type="match status" value="1"/>
</dbReference>
<dbReference type="InterPro" id="IPR041881">
    <property type="entry name" value="PqqD_sf"/>
</dbReference>
<evidence type="ECO:0000313" key="1">
    <source>
        <dbReference type="EMBL" id="KZD68369.1"/>
    </source>
</evidence>
<dbReference type="Gene3D" id="1.10.10.1150">
    <property type="entry name" value="Coenzyme PQQ synthesis protein D (PqqD)"/>
    <property type="match status" value="1"/>
</dbReference>
<organism evidence="1 2">
    <name type="scientific">Bacillus cereus</name>
    <dbReference type="NCBI Taxonomy" id="1396"/>
    <lineage>
        <taxon>Bacteria</taxon>
        <taxon>Bacillati</taxon>
        <taxon>Bacillota</taxon>
        <taxon>Bacilli</taxon>
        <taxon>Bacillales</taxon>
        <taxon>Bacillaceae</taxon>
        <taxon>Bacillus</taxon>
        <taxon>Bacillus cereus group</taxon>
    </lineage>
</organism>
<dbReference type="PATRIC" id="fig|1396.535.peg.676"/>
<dbReference type="AlphaFoldDB" id="A0A161T7N2"/>